<evidence type="ECO:0000259" key="7">
    <source>
        <dbReference type="Pfam" id="PF09335"/>
    </source>
</evidence>
<evidence type="ECO:0000313" key="9">
    <source>
        <dbReference type="Proteomes" id="UP001221597"/>
    </source>
</evidence>
<reference evidence="8 9" key="1">
    <citation type="submission" date="2023-04" db="EMBL/GenBank/DDBJ databases">
        <title>Genome sequence of Halobacillus naozhouensis KACC 21980.</title>
        <authorList>
            <person name="Kim S."/>
            <person name="Heo J."/>
            <person name="Kwon S.-W."/>
        </authorList>
    </citation>
    <scope>NUCLEOTIDE SEQUENCE [LARGE SCALE GENOMIC DNA]</scope>
    <source>
        <strain evidence="8 9">KCTC 13234</strain>
    </source>
</reference>
<evidence type="ECO:0000256" key="6">
    <source>
        <dbReference type="RuleBase" id="RU366058"/>
    </source>
</evidence>
<dbReference type="InterPro" id="IPR032816">
    <property type="entry name" value="VTT_dom"/>
</dbReference>
<keyword evidence="4 6" id="KW-1133">Transmembrane helix</keyword>
<evidence type="ECO:0000256" key="3">
    <source>
        <dbReference type="ARBA" id="ARBA00022692"/>
    </source>
</evidence>
<feature type="transmembrane region" description="Helical" evidence="6">
    <location>
        <begin position="163"/>
        <end position="186"/>
    </location>
</feature>
<comment type="subcellular location">
    <subcellularLocation>
        <location evidence="1 6">Cell membrane</location>
        <topology evidence="1 6">Multi-pass membrane protein</topology>
    </subcellularLocation>
</comment>
<feature type="transmembrane region" description="Helical" evidence="6">
    <location>
        <begin position="47"/>
        <end position="69"/>
    </location>
</feature>
<feature type="domain" description="VTT" evidence="7">
    <location>
        <begin position="65"/>
        <end position="182"/>
    </location>
</feature>
<feature type="transmembrane region" description="Helical" evidence="6">
    <location>
        <begin position="192"/>
        <end position="209"/>
    </location>
</feature>
<accession>A0ABY8IZ86</accession>
<evidence type="ECO:0000313" key="8">
    <source>
        <dbReference type="EMBL" id="WFT75528.1"/>
    </source>
</evidence>
<keyword evidence="2 6" id="KW-1003">Cell membrane</keyword>
<organism evidence="8 9">
    <name type="scientific">Halobacillus naozhouensis</name>
    <dbReference type="NCBI Taxonomy" id="554880"/>
    <lineage>
        <taxon>Bacteria</taxon>
        <taxon>Bacillati</taxon>
        <taxon>Bacillota</taxon>
        <taxon>Bacilli</taxon>
        <taxon>Bacillales</taxon>
        <taxon>Bacillaceae</taxon>
        <taxon>Halobacillus</taxon>
    </lineage>
</organism>
<dbReference type="PANTHER" id="PTHR12677:SF59">
    <property type="entry name" value="GOLGI APPARATUS MEMBRANE PROTEIN TVP38-RELATED"/>
    <property type="match status" value="1"/>
</dbReference>
<keyword evidence="3 6" id="KW-0812">Transmembrane</keyword>
<dbReference type="EMBL" id="CP121671">
    <property type="protein sequence ID" value="WFT75528.1"/>
    <property type="molecule type" value="Genomic_DNA"/>
</dbReference>
<dbReference type="PANTHER" id="PTHR12677">
    <property type="entry name" value="GOLGI APPARATUS MEMBRANE PROTEIN TVP38-RELATED"/>
    <property type="match status" value="1"/>
</dbReference>
<comment type="similarity">
    <text evidence="6">Belongs to the TVP38/TMEM64 family.</text>
</comment>
<proteinExistence type="inferred from homology"/>
<dbReference type="Pfam" id="PF09335">
    <property type="entry name" value="VTT_dom"/>
    <property type="match status" value="1"/>
</dbReference>
<evidence type="ECO:0000256" key="5">
    <source>
        <dbReference type="ARBA" id="ARBA00023136"/>
    </source>
</evidence>
<gene>
    <name evidence="8" type="ORF">P9989_03805</name>
</gene>
<evidence type="ECO:0000256" key="2">
    <source>
        <dbReference type="ARBA" id="ARBA00022475"/>
    </source>
</evidence>
<keyword evidence="5 6" id="KW-0472">Membrane</keyword>
<feature type="transmembrane region" description="Helical" evidence="6">
    <location>
        <begin position="81"/>
        <end position="102"/>
    </location>
</feature>
<sequence length="233" mass="26149">MNSSKFKSFIIKIAILLGVAGFLLLLNKFYFHIQPIDIKSWTEALGAWGPLVFMILFLIRPFTLFPFSVIAVTCGVTFGPYWGTVYILVGMVLSTAVSFYVLRRFAKEINIEGQGRENLRRLKEDVEKQQFKAVLMLRLLPAINFDLLTYICAKTRVEGSKHLIATLVGMLPSSIMLGVFGSGLLAFKPVNLLVLAGLIIVLTILAVVMKRNVGDRYDTEKLKTEVKDLRKSI</sequence>
<evidence type="ECO:0000256" key="4">
    <source>
        <dbReference type="ARBA" id="ARBA00022989"/>
    </source>
</evidence>
<feature type="transmembrane region" description="Helical" evidence="6">
    <location>
        <begin position="6"/>
        <end position="26"/>
    </location>
</feature>
<dbReference type="Proteomes" id="UP001221597">
    <property type="component" value="Chromosome"/>
</dbReference>
<name>A0ABY8IZ86_9BACI</name>
<keyword evidence="9" id="KW-1185">Reference proteome</keyword>
<protein>
    <recommendedName>
        <fullName evidence="6">TVP38/TMEM64 family membrane protein</fullName>
    </recommendedName>
</protein>
<dbReference type="InterPro" id="IPR015414">
    <property type="entry name" value="TMEM64"/>
</dbReference>
<dbReference type="RefSeq" id="WP_283077494.1">
    <property type="nucleotide sequence ID" value="NZ_CP121671.1"/>
</dbReference>
<evidence type="ECO:0000256" key="1">
    <source>
        <dbReference type="ARBA" id="ARBA00004651"/>
    </source>
</evidence>